<evidence type="ECO:0000256" key="4">
    <source>
        <dbReference type="ARBA" id="ARBA00012154"/>
    </source>
</evidence>
<comment type="pathway">
    <text evidence="2 14">Metabolic intermediate biosynthesis; chorismate biosynthesis; chorismate from D-erythrose 4-phosphate and phosphoenolpyruvate: step 5/7.</text>
</comment>
<evidence type="ECO:0000256" key="10">
    <source>
        <dbReference type="ARBA" id="ARBA00022777"/>
    </source>
</evidence>
<comment type="catalytic activity">
    <reaction evidence="13 14">
        <text>shikimate + ATP = 3-phosphoshikimate + ADP + H(+)</text>
        <dbReference type="Rhea" id="RHEA:13121"/>
        <dbReference type="ChEBI" id="CHEBI:15378"/>
        <dbReference type="ChEBI" id="CHEBI:30616"/>
        <dbReference type="ChEBI" id="CHEBI:36208"/>
        <dbReference type="ChEBI" id="CHEBI:145989"/>
        <dbReference type="ChEBI" id="CHEBI:456216"/>
        <dbReference type="EC" id="2.7.1.71"/>
    </reaction>
</comment>
<evidence type="ECO:0000256" key="14">
    <source>
        <dbReference type="HAMAP-Rule" id="MF_00370"/>
    </source>
</evidence>
<evidence type="ECO:0000256" key="11">
    <source>
        <dbReference type="ARBA" id="ARBA00022840"/>
    </source>
</evidence>
<dbReference type="HAMAP" id="MF_00370">
    <property type="entry name" value="Shik_kinase_arch"/>
    <property type="match status" value="1"/>
</dbReference>
<feature type="binding site" evidence="14">
    <location>
        <begin position="94"/>
        <end position="104"/>
    </location>
    <ligand>
        <name>ATP</name>
        <dbReference type="ChEBI" id="CHEBI:30616"/>
    </ligand>
</feature>
<dbReference type="InterPro" id="IPR014721">
    <property type="entry name" value="Ribsml_uS5_D2-typ_fold_subgr"/>
</dbReference>
<keyword evidence="8 14" id="KW-0808">Transferase</keyword>
<dbReference type="EMBL" id="JBHSQH010000001">
    <property type="protein sequence ID" value="MFC5973198.1"/>
    <property type="molecule type" value="Genomic_DNA"/>
</dbReference>
<keyword evidence="7 14" id="KW-0028">Amino-acid biosynthesis</keyword>
<evidence type="ECO:0000256" key="1">
    <source>
        <dbReference type="ARBA" id="ARBA00004496"/>
    </source>
</evidence>
<dbReference type="Pfam" id="PF00288">
    <property type="entry name" value="GHMP_kinases_N"/>
    <property type="match status" value="1"/>
</dbReference>
<dbReference type="PANTHER" id="PTHR20861">
    <property type="entry name" value="HOMOSERINE/4-DIPHOSPHOCYTIDYL-2-C-METHYL-D-ERYTHRITOL KINASE"/>
    <property type="match status" value="1"/>
</dbReference>
<gene>
    <name evidence="14" type="primary">aroK</name>
    <name evidence="17" type="ORF">ACFPYI_17840</name>
</gene>
<comment type="caution">
    <text evidence="17">The sequence shown here is derived from an EMBL/GenBank/DDBJ whole genome shotgun (WGS) entry which is preliminary data.</text>
</comment>
<evidence type="ECO:0000256" key="15">
    <source>
        <dbReference type="SAM" id="MobiDB-lite"/>
    </source>
</evidence>
<evidence type="ECO:0000313" key="18">
    <source>
        <dbReference type="Proteomes" id="UP001596099"/>
    </source>
</evidence>
<evidence type="ECO:0000256" key="2">
    <source>
        <dbReference type="ARBA" id="ARBA00004842"/>
    </source>
</evidence>
<evidence type="ECO:0000256" key="9">
    <source>
        <dbReference type="ARBA" id="ARBA00022741"/>
    </source>
</evidence>
<dbReference type="PIRSF" id="PIRSF005758">
    <property type="entry name" value="Shikimt_kin_arch"/>
    <property type="match status" value="1"/>
</dbReference>
<dbReference type="GO" id="GO:0008652">
    <property type="term" value="P:amino acid biosynthetic process"/>
    <property type="evidence" value="ECO:0007669"/>
    <property type="project" value="UniProtKB-KW"/>
</dbReference>
<feature type="domain" description="GHMP kinase N-terminal" evidence="16">
    <location>
        <begin position="64"/>
        <end position="122"/>
    </location>
</feature>
<feature type="region of interest" description="Disordered" evidence="15">
    <location>
        <begin position="122"/>
        <end position="144"/>
    </location>
</feature>
<keyword evidence="9 14" id="KW-0547">Nucleotide-binding</keyword>
<protein>
    <recommendedName>
        <fullName evidence="5 14">Shikimate kinase</fullName>
        <shortName evidence="14">SK</shortName>
        <ecNumber evidence="4 14">2.7.1.71</ecNumber>
    </recommendedName>
</protein>
<dbReference type="AlphaFoldDB" id="A0ABD5RS23"/>
<dbReference type="SUPFAM" id="SSF54211">
    <property type="entry name" value="Ribosomal protein S5 domain 2-like"/>
    <property type="match status" value="1"/>
</dbReference>
<dbReference type="PANTHER" id="PTHR20861:SF3">
    <property type="entry name" value="SHIKIMATE KINASE"/>
    <property type="match status" value="1"/>
</dbReference>
<dbReference type="NCBIfam" id="TIGR01920">
    <property type="entry name" value="Shik_kin_archae"/>
    <property type="match status" value="1"/>
</dbReference>
<comment type="similarity">
    <text evidence="3 14">Belongs to the GHMP kinase family. Archaeal shikimate kinase subfamily.</text>
</comment>
<dbReference type="InterPro" id="IPR020568">
    <property type="entry name" value="Ribosomal_Su5_D2-typ_SF"/>
</dbReference>
<evidence type="ECO:0000256" key="7">
    <source>
        <dbReference type="ARBA" id="ARBA00022605"/>
    </source>
</evidence>
<comment type="subcellular location">
    <subcellularLocation>
        <location evidence="1 14">Cytoplasm</location>
    </subcellularLocation>
</comment>
<dbReference type="InterPro" id="IPR006204">
    <property type="entry name" value="GHMP_kinase_N_dom"/>
</dbReference>
<dbReference type="Proteomes" id="UP001596099">
    <property type="component" value="Unassembled WGS sequence"/>
</dbReference>
<dbReference type="GO" id="GO:0004765">
    <property type="term" value="F:shikimate kinase activity"/>
    <property type="evidence" value="ECO:0007669"/>
    <property type="project" value="UniProtKB-UniRule"/>
</dbReference>
<sequence length="315" mass="32226">MRTGRASAPAAGTVLNALATGTGSAFAIDAHTTATVEFEATPTDHDERRVTGEIADAPDADTRLIERCVELAAEVAGEPIPAGGASVGTESEIPMAAGLKSSSAAANATVLATFDALGVAIEDGPDPTVPTEGTDDEDEATPDSVSRVDACLLGVAAARDVGVTVTGAFDDASASMLGGLTVTDNDEDTVLHRATPDWEVVVWTPPERAFSADADVERCRAVAPMADLVADLALDGQYGRAMTVNGLAFCAALDFPTDPIVSAMTEVTGVSLSGTGPSFVAVGEERGVETVRERWDALDGETWRTTTTTDGGRLG</sequence>
<dbReference type="RefSeq" id="WP_247417462.1">
    <property type="nucleotide sequence ID" value="NZ_JALLGW010000001.1"/>
</dbReference>
<evidence type="ECO:0000313" key="17">
    <source>
        <dbReference type="EMBL" id="MFC5973198.1"/>
    </source>
</evidence>
<dbReference type="GO" id="GO:0009423">
    <property type="term" value="P:chorismate biosynthetic process"/>
    <property type="evidence" value="ECO:0007669"/>
    <property type="project" value="UniProtKB-UniRule"/>
</dbReference>
<keyword evidence="6 14" id="KW-0963">Cytoplasm</keyword>
<dbReference type="GO" id="GO:0005524">
    <property type="term" value="F:ATP binding"/>
    <property type="evidence" value="ECO:0007669"/>
    <property type="project" value="UniProtKB-UniRule"/>
</dbReference>
<keyword evidence="10 14" id="KW-0418">Kinase</keyword>
<keyword evidence="12 14" id="KW-0057">Aromatic amino acid biosynthesis</keyword>
<name>A0ABD5RS23_9EURY</name>
<proteinExistence type="inferred from homology"/>
<keyword evidence="18" id="KW-1185">Reference proteome</keyword>
<evidence type="ECO:0000256" key="6">
    <source>
        <dbReference type="ARBA" id="ARBA00022490"/>
    </source>
</evidence>
<dbReference type="InterPro" id="IPR010189">
    <property type="entry name" value="SK_arc"/>
</dbReference>
<reference evidence="17 18" key="1">
    <citation type="journal article" date="2019" name="Int. J. Syst. Evol. Microbiol.">
        <title>The Global Catalogue of Microorganisms (GCM) 10K type strain sequencing project: providing services to taxonomists for standard genome sequencing and annotation.</title>
        <authorList>
            <consortium name="The Broad Institute Genomics Platform"/>
            <consortium name="The Broad Institute Genome Sequencing Center for Infectious Disease"/>
            <person name="Wu L."/>
            <person name="Ma J."/>
        </authorList>
    </citation>
    <scope>NUCLEOTIDE SEQUENCE [LARGE SCALE GENOMIC DNA]</scope>
    <source>
        <strain evidence="17 18">CGMCC 1.12543</strain>
    </source>
</reference>
<evidence type="ECO:0000256" key="12">
    <source>
        <dbReference type="ARBA" id="ARBA00023141"/>
    </source>
</evidence>
<accession>A0ABD5RS23</accession>
<organism evidence="17 18">
    <name type="scientific">Halomarina salina</name>
    <dbReference type="NCBI Taxonomy" id="1872699"/>
    <lineage>
        <taxon>Archaea</taxon>
        <taxon>Methanobacteriati</taxon>
        <taxon>Methanobacteriota</taxon>
        <taxon>Stenosarchaea group</taxon>
        <taxon>Halobacteria</taxon>
        <taxon>Halobacteriales</taxon>
        <taxon>Natronomonadaceae</taxon>
        <taxon>Halomarina</taxon>
    </lineage>
</organism>
<dbReference type="GO" id="GO:0009073">
    <property type="term" value="P:aromatic amino acid family biosynthetic process"/>
    <property type="evidence" value="ECO:0007669"/>
    <property type="project" value="UniProtKB-KW"/>
</dbReference>
<evidence type="ECO:0000256" key="13">
    <source>
        <dbReference type="ARBA" id="ARBA00048567"/>
    </source>
</evidence>
<dbReference type="EC" id="2.7.1.71" evidence="4 14"/>
<evidence type="ECO:0000256" key="5">
    <source>
        <dbReference type="ARBA" id="ARBA00013853"/>
    </source>
</evidence>
<evidence type="ECO:0000256" key="3">
    <source>
        <dbReference type="ARBA" id="ARBA00010202"/>
    </source>
</evidence>
<evidence type="ECO:0000256" key="8">
    <source>
        <dbReference type="ARBA" id="ARBA00022679"/>
    </source>
</evidence>
<dbReference type="GO" id="GO:0005737">
    <property type="term" value="C:cytoplasm"/>
    <property type="evidence" value="ECO:0007669"/>
    <property type="project" value="UniProtKB-SubCell"/>
</dbReference>
<keyword evidence="11 14" id="KW-0067">ATP-binding</keyword>
<evidence type="ECO:0000259" key="16">
    <source>
        <dbReference type="Pfam" id="PF00288"/>
    </source>
</evidence>
<dbReference type="Gene3D" id="3.30.230.10">
    <property type="match status" value="1"/>
</dbReference>